<evidence type="ECO:0000313" key="3">
    <source>
        <dbReference type="Proteomes" id="UP000297245"/>
    </source>
</evidence>
<accession>A0A4S8L3U6</accession>
<gene>
    <name evidence="2" type="ORF">K435DRAFT_807697</name>
</gene>
<dbReference type="AlphaFoldDB" id="A0A4S8L3U6"/>
<reference evidence="2 3" key="1">
    <citation type="journal article" date="2019" name="Nat. Ecol. Evol.">
        <title>Megaphylogeny resolves global patterns of mushroom evolution.</title>
        <authorList>
            <person name="Varga T."/>
            <person name="Krizsan K."/>
            <person name="Foldi C."/>
            <person name="Dima B."/>
            <person name="Sanchez-Garcia M."/>
            <person name="Sanchez-Ramirez S."/>
            <person name="Szollosi G.J."/>
            <person name="Szarkandi J.G."/>
            <person name="Papp V."/>
            <person name="Albert L."/>
            <person name="Andreopoulos W."/>
            <person name="Angelini C."/>
            <person name="Antonin V."/>
            <person name="Barry K.W."/>
            <person name="Bougher N.L."/>
            <person name="Buchanan P."/>
            <person name="Buyck B."/>
            <person name="Bense V."/>
            <person name="Catcheside P."/>
            <person name="Chovatia M."/>
            <person name="Cooper J."/>
            <person name="Damon W."/>
            <person name="Desjardin D."/>
            <person name="Finy P."/>
            <person name="Geml J."/>
            <person name="Haridas S."/>
            <person name="Hughes K."/>
            <person name="Justo A."/>
            <person name="Karasinski D."/>
            <person name="Kautmanova I."/>
            <person name="Kiss B."/>
            <person name="Kocsube S."/>
            <person name="Kotiranta H."/>
            <person name="LaButti K.M."/>
            <person name="Lechner B.E."/>
            <person name="Liimatainen K."/>
            <person name="Lipzen A."/>
            <person name="Lukacs Z."/>
            <person name="Mihaltcheva S."/>
            <person name="Morgado L.N."/>
            <person name="Niskanen T."/>
            <person name="Noordeloos M.E."/>
            <person name="Ohm R.A."/>
            <person name="Ortiz-Santana B."/>
            <person name="Ovrebo C."/>
            <person name="Racz N."/>
            <person name="Riley R."/>
            <person name="Savchenko A."/>
            <person name="Shiryaev A."/>
            <person name="Soop K."/>
            <person name="Spirin V."/>
            <person name="Szebenyi C."/>
            <person name="Tomsovsky M."/>
            <person name="Tulloss R.E."/>
            <person name="Uehling J."/>
            <person name="Grigoriev I.V."/>
            <person name="Vagvolgyi C."/>
            <person name="Papp T."/>
            <person name="Martin F.M."/>
            <person name="Miettinen O."/>
            <person name="Hibbett D.S."/>
            <person name="Nagy L.G."/>
        </authorList>
    </citation>
    <scope>NUCLEOTIDE SEQUENCE [LARGE SCALE GENOMIC DNA]</scope>
    <source>
        <strain evidence="2 3">CBS 962.96</strain>
    </source>
</reference>
<evidence type="ECO:0000256" key="1">
    <source>
        <dbReference type="SAM" id="MobiDB-lite"/>
    </source>
</evidence>
<proteinExistence type="predicted"/>
<feature type="region of interest" description="Disordered" evidence="1">
    <location>
        <begin position="75"/>
        <end position="115"/>
    </location>
</feature>
<dbReference type="EMBL" id="ML179679">
    <property type="protein sequence ID" value="THU83202.1"/>
    <property type="molecule type" value="Genomic_DNA"/>
</dbReference>
<feature type="compositionally biased region" description="Polar residues" evidence="1">
    <location>
        <begin position="7"/>
        <end position="22"/>
    </location>
</feature>
<evidence type="ECO:0000313" key="2">
    <source>
        <dbReference type="EMBL" id="THU83202.1"/>
    </source>
</evidence>
<keyword evidence="3" id="KW-1185">Reference proteome</keyword>
<organism evidence="2 3">
    <name type="scientific">Dendrothele bispora (strain CBS 962.96)</name>
    <dbReference type="NCBI Taxonomy" id="1314807"/>
    <lineage>
        <taxon>Eukaryota</taxon>
        <taxon>Fungi</taxon>
        <taxon>Dikarya</taxon>
        <taxon>Basidiomycota</taxon>
        <taxon>Agaricomycotina</taxon>
        <taxon>Agaricomycetes</taxon>
        <taxon>Agaricomycetidae</taxon>
        <taxon>Agaricales</taxon>
        <taxon>Agaricales incertae sedis</taxon>
        <taxon>Dendrothele</taxon>
    </lineage>
</organism>
<dbReference type="Proteomes" id="UP000297245">
    <property type="component" value="Unassembled WGS sequence"/>
</dbReference>
<feature type="region of interest" description="Disordered" evidence="1">
    <location>
        <begin position="1"/>
        <end position="27"/>
    </location>
</feature>
<name>A0A4S8L3U6_DENBC</name>
<protein>
    <submittedName>
        <fullName evidence="2">Uncharacterized protein</fullName>
    </submittedName>
</protein>
<sequence>MSADNPEWSTANPEWSAATGNQPAEVPFDPEQTIATLTVQDVNIIRETLTRLDNQQTETSTVLGSIADNLNNIHSQLQSNSHTTPAPPPPPPIVPTVPTVAHPSKPPSFTAPSAFKGKSSDVEEFIQAVEDAIDIGIVMQVSNNPNDMYR</sequence>
<feature type="compositionally biased region" description="Pro residues" evidence="1">
    <location>
        <begin position="85"/>
        <end position="95"/>
    </location>
</feature>